<evidence type="ECO:0000256" key="1">
    <source>
        <dbReference type="ARBA" id="ARBA00022737"/>
    </source>
</evidence>
<keyword evidence="2 3" id="KW-0040">ANK repeat</keyword>
<keyword evidence="4" id="KW-0732">Signal</keyword>
<feature type="signal peptide" evidence="4">
    <location>
        <begin position="1"/>
        <end position="26"/>
    </location>
</feature>
<dbReference type="PROSITE" id="PS50088">
    <property type="entry name" value="ANK_REPEAT"/>
    <property type="match status" value="3"/>
</dbReference>
<keyword evidence="1" id="KW-0677">Repeat</keyword>
<proteinExistence type="predicted"/>
<dbReference type="AlphaFoldDB" id="A0A5D0J7S2"/>
<dbReference type="InterPro" id="IPR036770">
    <property type="entry name" value="Ankyrin_rpt-contain_sf"/>
</dbReference>
<feature type="repeat" description="ANK" evidence="3">
    <location>
        <begin position="91"/>
        <end position="123"/>
    </location>
</feature>
<evidence type="ECO:0000313" key="5">
    <source>
        <dbReference type="EMBL" id="TYA92243.1"/>
    </source>
</evidence>
<evidence type="ECO:0000313" key="6">
    <source>
        <dbReference type="Proteomes" id="UP000323930"/>
    </source>
</evidence>
<name>A0A5D0J7S2_9FLAO</name>
<accession>A0A5D0J7S2</accession>
<evidence type="ECO:0000256" key="4">
    <source>
        <dbReference type="SAM" id="SignalP"/>
    </source>
</evidence>
<dbReference type="Proteomes" id="UP000323930">
    <property type="component" value="Unassembled WGS sequence"/>
</dbReference>
<dbReference type="SUPFAM" id="SSF48403">
    <property type="entry name" value="Ankyrin repeat"/>
    <property type="match status" value="1"/>
</dbReference>
<feature type="repeat" description="ANK" evidence="3">
    <location>
        <begin position="59"/>
        <end position="91"/>
    </location>
</feature>
<dbReference type="Gene3D" id="1.25.40.20">
    <property type="entry name" value="Ankyrin repeat-containing domain"/>
    <property type="match status" value="1"/>
</dbReference>
<reference evidence="5 6" key="1">
    <citation type="submission" date="2019-08" db="EMBL/GenBank/DDBJ databases">
        <title>Seonamhaeicola sediminis sp. nov., isolated from marine sediment.</title>
        <authorList>
            <person name="Cao W.R."/>
        </authorList>
    </citation>
    <scope>NUCLEOTIDE SEQUENCE [LARGE SCALE GENOMIC DNA]</scope>
    <source>
        <strain evidence="5 6">B011</strain>
    </source>
</reference>
<comment type="caution">
    <text evidence="5">The sequence shown here is derived from an EMBL/GenBank/DDBJ whole genome shotgun (WGS) entry which is preliminary data.</text>
</comment>
<evidence type="ECO:0000256" key="2">
    <source>
        <dbReference type="ARBA" id="ARBA00023043"/>
    </source>
</evidence>
<dbReference type="PANTHER" id="PTHR24189:SF50">
    <property type="entry name" value="ANKYRIN REPEAT AND SOCS BOX PROTEIN 2"/>
    <property type="match status" value="1"/>
</dbReference>
<dbReference type="SMART" id="SM00248">
    <property type="entry name" value="ANK"/>
    <property type="match status" value="3"/>
</dbReference>
<dbReference type="Pfam" id="PF12796">
    <property type="entry name" value="Ank_2"/>
    <property type="match status" value="1"/>
</dbReference>
<organism evidence="5 6">
    <name type="scientific">Seonamhaeicola marinus</name>
    <dbReference type="NCBI Taxonomy" id="1912246"/>
    <lineage>
        <taxon>Bacteria</taxon>
        <taxon>Pseudomonadati</taxon>
        <taxon>Bacteroidota</taxon>
        <taxon>Flavobacteriia</taxon>
        <taxon>Flavobacteriales</taxon>
        <taxon>Flavobacteriaceae</taxon>
    </lineage>
</organism>
<protein>
    <submittedName>
        <fullName evidence="5">Ankyrin repeat domain-containing protein</fullName>
    </submittedName>
</protein>
<feature type="repeat" description="ANK" evidence="3">
    <location>
        <begin position="124"/>
        <end position="156"/>
    </location>
</feature>
<dbReference type="OrthoDB" id="5657095at2"/>
<sequence>MQYKTMKIKTLLSTILISLSMLLVNSQNNVFDVCRKGTLDQIEKIYSEDPDAINRLNPAGYSPLILACYHGNFNVVRFLIDKVDNINGTSEDGTPLMAAVVKQNLSISKILIEKGANPNIADINGTTALHYAVQFKNVKISELLINNGADYTLKDNNGKTPYDHALLSNNQELLNLFKN</sequence>
<dbReference type="PROSITE" id="PS50297">
    <property type="entry name" value="ANK_REP_REGION"/>
    <property type="match status" value="3"/>
</dbReference>
<keyword evidence="6" id="KW-1185">Reference proteome</keyword>
<dbReference type="Pfam" id="PF00023">
    <property type="entry name" value="Ank"/>
    <property type="match status" value="1"/>
</dbReference>
<feature type="chain" id="PRO_5022674246" evidence="4">
    <location>
        <begin position="27"/>
        <end position="179"/>
    </location>
</feature>
<dbReference type="InterPro" id="IPR002110">
    <property type="entry name" value="Ankyrin_rpt"/>
</dbReference>
<dbReference type="EMBL" id="VSDQ01000163">
    <property type="protein sequence ID" value="TYA92243.1"/>
    <property type="molecule type" value="Genomic_DNA"/>
</dbReference>
<gene>
    <name evidence="5" type="ORF">FUA24_02080</name>
</gene>
<dbReference type="InterPro" id="IPR050745">
    <property type="entry name" value="Multifunctional_regulatory"/>
</dbReference>
<dbReference type="PANTHER" id="PTHR24189">
    <property type="entry name" value="MYOTROPHIN"/>
    <property type="match status" value="1"/>
</dbReference>
<evidence type="ECO:0000256" key="3">
    <source>
        <dbReference type="PROSITE-ProRule" id="PRU00023"/>
    </source>
</evidence>